<comment type="caution">
    <text evidence="1">The sequence shown here is derived from an EMBL/GenBank/DDBJ whole genome shotgun (WGS) entry which is preliminary data.</text>
</comment>
<dbReference type="Proteomes" id="UP000584824">
    <property type="component" value="Unassembled WGS sequence"/>
</dbReference>
<proteinExistence type="predicted"/>
<organism evidence="1 2">
    <name type="scientific">Allorhizobium borbori</name>
    <dbReference type="NCBI Taxonomy" id="485907"/>
    <lineage>
        <taxon>Bacteria</taxon>
        <taxon>Pseudomonadati</taxon>
        <taxon>Pseudomonadota</taxon>
        <taxon>Alphaproteobacteria</taxon>
        <taxon>Hyphomicrobiales</taxon>
        <taxon>Rhizobiaceae</taxon>
        <taxon>Rhizobium/Agrobacterium group</taxon>
        <taxon>Allorhizobium</taxon>
    </lineage>
</organism>
<dbReference type="RefSeq" id="WP_183793592.1">
    <property type="nucleotide sequence ID" value="NZ_JACIDU010000012.1"/>
</dbReference>
<dbReference type="AlphaFoldDB" id="A0A7W6P356"/>
<keyword evidence="2" id="KW-1185">Reference proteome</keyword>
<sequence length="224" mass="22911">MTFSISARCEKTGMLGIAISSSSPAVAARCAHARAGVGVVATQNITDPSLGPKGLDLLASGLSAEAALVRLLEGYETAPWRQVVILDAEGHAAIHSGEHTLGVNATAKGANCAAAGNLLANTAVPAAIVAAFERAEGHLGDRLLAAMQAGLVAGGEAGPVHSAGLYLVRDVTWPVADLRVDWAESNPLDALGTLWNLYKPQLEDYVTRAIDPTAAPSYGVPGDL</sequence>
<protein>
    <submittedName>
        <fullName evidence="1">Putative Ntn-hydrolase superfamily protein</fullName>
    </submittedName>
</protein>
<dbReference type="PANTHER" id="PTHR39328:SF1">
    <property type="entry name" value="BLL2871 PROTEIN"/>
    <property type="match status" value="1"/>
</dbReference>
<dbReference type="InterPro" id="IPR029055">
    <property type="entry name" value="Ntn_hydrolases_N"/>
</dbReference>
<name>A0A7W6P356_9HYPH</name>
<dbReference type="InterPro" id="IPR010430">
    <property type="entry name" value="DUF1028"/>
</dbReference>
<dbReference type="Gene3D" id="3.60.20.10">
    <property type="entry name" value="Glutamine Phosphoribosylpyrophosphate, subunit 1, domain 1"/>
    <property type="match status" value="1"/>
</dbReference>
<dbReference type="PANTHER" id="PTHR39328">
    <property type="entry name" value="BLL2871 PROTEIN"/>
    <property type="match status" value="1"/>
</dbReference>
<dbReference type="SUPFAM" id="SSF56235">
    <property type="entry name" value="N-terminal nucleophile aminohydrolases (Ntn hydrolases)"/>
    <property type="match status" value="1"/>
</dbReference>
<evidence type="ECO:0000313" key="1">
    <source>
        <dbReference type="EMBL" id="MBB4104514.1"/>
    </source>
</evidence>
<dbReference type="EMBL" id="JACIDU010000012">
    <property type="protein sequence ID" value="MBB4104514.1"/>
    <property type="molecule type" value="Genomic_DNA"/>
</dbReference>
<evidence type="ECO:0000313" key="2">
    <source>
        <dbReference type="Proteomes" id="UP000584824"/>
    </source>
</evidence>
<gene>
    <name evidence="1" type="ORF">GGQ66_003091</name>
</gene>
<accession>A0A7W6P356</accession>
<keyword evidence="1" id="KW-0378">Hydrolase</keyword>
<reference evidence="1 2" key="1">
    <citation type="submission" date="2020-08" db="EMBL/GenBank/DDBJ databases">
        <title>Genomic Encyclopedia of Type Strains, Phase IV (KMG-IV): sequencing the most valuable type-strain genomes for metagenomic binning, comparative biology and taxonomic classification.</title>
        <authorList>
            <person name="Goeker M."/>
        </authorList>
    </citation>
    <scope>NUCLEOTIDE SEQUENCE [LARGE SCALE GENOMIC DNA]</scope>
    <source>
        <strain evidence="1 2">DSM 26385</strain>
    </source>
</reference>
<dbReference type="GO" id="GO:0016787">
    <property type="term" value="F:hydrolase activity"/>
    <property type="evidence" value="ECO:0007669"/>
    <property type="project" value="UniProtKB-KW"/>
</dbReference>
<dbReference type="Pfam" id="PF06267">
    <property type="entry name" value="DUF1028"/>
    <property type="match status" value="1"/>
</dbReference>